<evidence type="ECO:0008006" key="2">
    <source>
        <dbReference type="Google" id="ProtNLM"/>
    </source>
</evidence>
<sequence>MIFGKNYQFRLTLEVRSNRPEVDYWLESEGVITQLKPPDYDKGGGVVDVITLALRLAIGELSGVQGPIFMDEVGKHVSAEFAANVAYFLKEYSQKFNRQIILITHNEALAEIGEVSLAVTQSNGKSVVKAT</sequence>
<proteinExistence type="predicted"/>
<protein>
    <recommendedName>
        <fullName evidence="2">Chromosome partition protein Smc</fullName>
    </recommendedName>
</protein>
<evidence type="ECO:0000313" key="1">
    <source>
        <dbReference type="EMBL" id="MPN42166.1"/>
    </source>
</evidence>
<dbReference type="EMBL" id="VSSQ01099709">
    <property type="protein sequence ID" value="MPN42166.1"/>
    <property type="molecule type" value="Genomic_DNA"/>
</dbReference>
<reference evidence="1" key="1">
    <citation type="submission" date="2019-08" db="EMBL/GenBank/DDBJ databases">
        <authorList>
            <person name="Kucharzyk K."/>
            <person name="Murdoch R.W."/>
            <person name="Higgins S."/>
            <person name="Loffler F."/>
        </authorList>
    </citation>
    <scope>NUCLEOTIDE SEQUENCE</scope>
</reference>
<dbReference type="AlphaFoldDB" id="A0A645HUA8"/>
<dbReference type="Gene3D" id="3.40.50.300">
    <property type="entry name" value="P-loop containing nucleotide triphosphate hydrolases"/>
    <property type="match status" value="1"/>
</dbReference>
<dbReference type="SUPFAM" id="SSF52540">
    <property type="entry name" value="P-loop containing nucleoside triphosphate hydrolases"/>
    <property type="match status" value="1"/>
</dbReference>
<dbReference type="InterPro" id="IPR027417">
    <property type="entry name" value="P-loop_NTPase"/>
</dbReference>
<gene>
    <name evidence="1" type="ORF">SDC9_189722</name>
</gene>
<accession>A0A645HUA8</accession>
<organism evidence="1">
    <name type="scientific">bioreactor metagenome</name>
    <dbReference type="NCBI Taxonomy" id="1076179"/>
    <lineage>
        <taxon>unclassified sequences</taxon>
        <taxon>metagenomes</taxon>
        <taxon>ecological metagenomes</taxon>
    </lineage>
</organism>
<name>A0A645HUA8_9ZZZZ</name>
<comment type="caution">
    <text evidence="1">The sequence shown here is derived from an EMBL/GenBank/DDBJ whole genome shotgun (WGS) entry which is preliminary data.</text>
</comment>